<keyword evidence="2" id="KW-1185">Reference proteome</keyword>
<gene>
    <name evidence="1" type="ORF">E1A91_A13G125600v1</name>
</gene>
<evidence type="ECO:0000313" key="2">
    <source>
        <dbReference type="Proteomes" id="UP000323597"/>
    </source>
</evidence>
<protein>
    <submittedName>
        <fullName evidence="1">Uncharacterized protein</fullName>
    </submittedName>
</protein>
<evidence type="ECO:0000313" key="1">
    <source>
        <dbReference type="EMBL" id="TYJ01021.1"/>
    </source>
</evidence>
<dbReference type="EMBL" id="CM017648">
    <property type="protein sequence ID" value="TYJ01021.1"/>
    <property type="molecule type" value="Genomic_DNA"/>
</dbReference>
<proteinExistence type="predicted"/>
<organism evidence="1 2">
    <name type="scientific">Gossypium mustelinum</name>
    <name type="common">Cotton</name>
    <name type="synonym">Gossypium caicoense</name>
    <dbReference type="NCBI Taxonomy" id="34275"/>
    <lineage>
        <taxon>Eukaryota</taxon>
        <taxon>Viridiplantae</taxon>
        <taxon>Streptophyta</taxon>
        <taxon>Embryophyta</taxon>
        <taxon>Tracheophyta</taxon>
        <taxon>Spermatophyta</taxon>
        <taxon>Magnoliopsida</taxon>
        <taxon>eudicotyledons</taxon>
        <taxon>Gunneridae</taxon>
        <taxon>Pentapetalae</taxon>
        <taxon>rosids</taxon>
        <taxon>malvids</taxon>
        <taxon>Malvales</taxon>
        <taxon>Malvaceae</taxon>
        <taxon>Malvoideae</taxon>
        <taxon>Gossypium</taxon>
    </lineage>
</organism>
<sequence>MGEAMARVFKLSKLNMSKMLARVGGRRRLNHTIKLLIDI</sequence>
<accession>A0A5D2WJ84</accession>
<dbReference type="Proteomes" id="UP000323597">
    <property type="component" value="Chromosome A13"/>
</dbReference>
<dbReference type="AlphaFoldDB" id="A0A5D2WJ84"/>
<name>A0A5D2WJ84_GOSMU</name>
<reference evidence="1 2" key="1">
    <citation type="submission" date="2019-07" db="EMBL/GenBank/DDBJ databases">
        <title>WGS assembly of Gossypium mustelinum.</title>
        <authorList>
            <person name="Chen Z.J."/>
            <person name="Sreedasyam A."/>
            <person name="Ando A."/>
            <person name="Song Q."/>
            <person name="De L."/>
            <person name="Hulse-Kemp A."/>
            <person name="Ding M."/>
            <person name="Ye W."/>
            <person name="Kirkbride R."/>
            <person name="Jenkins J."/>
            <person name="Plott C."/>
            <person name="Lovell J."/>
            <person name="Lin Y.-M."/>
            <person name="Vaughn R."/>
            <person name="Liu B."/>
            <person name="Li W."/>
            <person name="Simpson S."/>
            <person name="Scheffler B."/>
            <person name="Saski C."/>
            <person name="Grover C."/>
            <person name="Hu G."/>
            <person name="Conover J."/>
            <person name="Carlson J."/>
            <person name="Shu S."/>
            <person name="Boston L."/>
            <person name="Williams M."/>
            <person name="Peterson D."/>
            <person name="Mcgee K."/>
            <person name="Jones D."/>
            <person name="Wendel J."/>
            <person name="Stelly D."/>
            <person name="Grimwood J."/>
            <person name="Schmutz J."/>
        </authorList>
    </citation>
    <scope>NUCLEOTIDE SEQUENCE [LARGE SCALE GENOMIC DNA]</scope>
    <source>
        <strain evidence="1">1408120.09</strain>
    </source>
</reference>